<dbReference type="CDD" id="cd12121">
    <property type="entry name" value="MARK_C_like"/>
    <property type="match status" value="1"/>
</dbReference>
<evidence type="ECO:0000313" key="16">
    <source>
        <dbReference type="Proteomes" id="UP000008743"/>
    </source>
</evidence>
<protein>
    <recommendedName>
        <fullName evidence="2">non-specific serine/threonine protein kinase</fullName>
        <ecNumber evidence="2">2.7.11.1</ecNumber>
    </recommendedName>
</protein>
<dbReference type="Gene3D" id="1.10.510.10">
    <property type="entry name" value="Transferase(Phosphotransferase) domain 1"/>
    <property type="match status" value="1"/>
</dbReference>
<sequence length="953" mass="100186">MSANTRTLRSSQRPTPGAGDEEEGSSTQFLGKFKLLRTLGHGSYGKVKLAQHIETGQKVALKILEKSNIKSNKALKRIFREIGYLKVLHHPHIVALLEVIETTDRIILIMEFAAGGELFDYIVARQNLKEVEARRVFRQIISAVSYCHQSALIHRDLKPENLLLDSDLNIKIIDFGFSNVYRTDMVLNTFCGSPYYAAPEMIVGQSYVGPEIDIWSMGVILYTLLCGHLPFDDDNLTRLYEKVLVGQFDLPETLSQMAKDLLVRMIRVEPGGRAPLEEIAKHPWVMEGYDTPVNAYLPPRLEIDEVDEVIFRQLLKYDFDAIEADEDLHRPGVNPAKGMYYLLCEKRDRDLKKFAAAAAANNAAALSASQSVAHMRSGSNTAMPMNVVPASAEEVAAAKAAATAQQSAQQSRLAQLREQRYSKLASDTRRSRTIASVPARAPESAGVVGQMMPSDIDPMQAMVNARQAHLQASGGSSSGGVITVTAPIAVAPSLGPSIGERVQSVNHNISGGALPSSPLPIEPLGDLSAPVKPVQQQPSATTAAAAAAAATATTAAPVAAAAPAAAAPAMTPAERMQMLMANAKAHQAKKASEGAAPQAAAEPAVAAAAAAAAAVTPAPVAAAPVVASNASETSMDSSKPDSAESTPTSSGASSAVGSPNSSQTQMAPVDEPRKTVVVAGKGSGAVKFALPAGQQPEEDEPEDELPVPDLPASSTPATAATATASSAGPMTTTAAAAAGGAVPPASSVAKSSAKAAGDAQKKKRFLSLDGAMSSFIAAFGRKKASQPTANGAIGEAGEEGTAEEPAEDVSGNAQDAGTVDANGVRELPANDLRTLKGFYDVSTTSSKPVPDIITEISRVLGEIQIDYSWNNVTVSCMQHVELVTTVTTAGGTVIQMNKSPAALAAAQAKATQFEIEICRVPKLNLCGLHFRRVSGDIWAYRKICHRLFNSLQL</sequence>
<dbReference type="RefSeq" id="XP_004342459.1">
    <property type="nucleotide sequence ID" value="XM_004342410.2"/>
</dbReference>
<reference evidence="16" key="1">
    <citation type="submission" date="2011-02" db="EMBL/GenBank/DDBJ databases">
        <title>The Genome Sequence of Capsaspora owczarzaki ATCC 30864.</title>
        <authorList>
            <person name="Russ C."/>
            <person name="Cuomo C."/>
            <person name="Burger G."/>
            <person name="Gray M.W."/>
            <person name="Holland P.W.H."/>
            <person name="King N."/>
            <person name="Lang F.B.F."/>
            <person name="Roger A.J."/>
            <person name="Ruiz-Trillo I."/>
            <person name="Young S.K."/>
            <person name="Zeng Q."/>
            <person name="Gargeya S."/>
            <person name="Alvarado L."/>
            <person name="Berlin A."/>
            <person name="Chapman S.B."/>
            <person name="Chen Z."/>
            <person name="Freedman E."/>
            <person name="Gellesch M."/>
            <person name="Goldberg J."/>
            <person name="Griggs A."/>
            <person name="Gujja S."/>
            <person name="Heilman E."/>
            <person name="Heiman D."/>
            <person name="Howarth C."/>
            <person name="Mehta T."/>
            <person name="Neiman D."/>
            <person name="Pearson M."/>
            <person name="Roberts A."/>
            <person name="Saif S."/>
            <person name="Shea T."/>
            <person name="Shenoy N."/>
            <person name="Sisk P."/>
            <person name="Stolte C."/>
            <person name="Sykes S."/>
            <person name="White J."/>
            <person name="Yandava C."/>
            <person name="Haas B."/>
            <person name="Nusbaum C."/>
            <person name="Birren B."/>
        </authorList>
    </citation>
    <scope>NUCLEOTIDE SEQUENCE</scope>
    <source>
        <strain evidence="16">ATCC 30864</strain>
    </source>
</reference>
<comment type="catalytic activity">
    <reaction evidence="9">
        <text>L-threonyl-[protein] + ATP = O-phospho-L-threonyl-[protein] + ADP + H(+)</text>
        <dbReference type="Rhea" id="RHEA:46608"/>
        <dbReference type="Rhea" id="RHEA-COMP:11060"/>
        <dbReference type="Rhea" id="RHEA-COMP:11605"/>
        <dbReference type="ChEBI" id="CHEBI:15378"/>
        <dbReference type="ChEBI" id="CHEBI:30013"/>
        <dbReference type="ChEBI" id="CHEBI:30616"/>
        <dbReference type="ChEBI" id="CHEBI:61977"/>
        <dbReference type="ChEBI" id="CHEBI:456216"/>
        <dbReference type="EC" id="2.7.11.1"/>
    </reaction>
</comment>
<dbReference type="PANTHER" id="PTHR24346">
    <property type="entry name" value="MAP/MICROTUBULE AFFINITY-REGULATING KINASE"/>
    <property type="match status" value="1"/>
</dbReference>
<dbReference type="InterPro" id="IPR008271">
    <property type="entry name" value="Ser/Thr_kinase_AS"/>
</dbReference>
<comment type="subcellular location">
    <subcellularLocation>
        <location evidence="1">Cytoplasm</location>
    </subcellularLocation>
</comment>
<dbReference type="SMART" id="SM00220">
    <property type="entry name" value="S_TKc"/>
    <property type="match status" value="1"/>
</dbReference>
<evidence type="ECO:0000256" key="2">
    <source>
        <dbReference type="ARBA" id="ARBA00012513"/>
    </source>
</evidence>
<keyword evidence="6 11" id="KW-0547">Nucleotide-binding</keyword>
<evidence type="ECO:0000256" key="12">
    <source>
        <dbReference type="SAM" id="MobiDB-lite"/>
    </source>
</evidence>
<dbReference type="SUPFAM" id="SSF56112">
    <property type="entry name" value="Protein kinase-like (PK-like)"/>
    <property type="match status" value="1"/>
</dbReference>
<dbReference type="FunFam" id="1.10.510.10:FF:001222">
    <property type="entry name" value="Serine/threonine-protein kinase ppk25"/>
    <property type="match status" value="1"/>
</dbReference>
<feature type="compositionally biased region" description="Acidic residues" evidence="12">
    <location>
        <begin position="796"/>
        <end position="807"/>
    </location>
</feature>
<feature type="compositionally biased region" description="Low complexity" evidence="12">
    <location>
        <begin position="710"/>
        <end position="727"/>
    </location>
</feature>
<dbReference type="InterPro" id="IPR028375">
    <property type="entry name" value="KA1/Ssp2_C"/>
</dbReference>
<comment type="catalytic activity">
    <reaction evidence="10">
        <text>L-seryl-[protein] + ATP = O-phospho-L-seryl-[protein] + ADP + H(+)</text>
        <dbReference type="Rhea" id="RHEA:17989"/>
        <dbReference type="Rhea" id="RHEA-COMP:9863"/>
        <dbReference type="Rhea" id="RHEA-COMP:11604"/>
        <dbReference type="ChEBI" id="CHEBI:15378"/>
        <dbReference type="ChEBI" id="CHEBI:29999"/>
        <dbReference type="ChEBI" id="CHEBI:30616"/>
        <dbReference type="ChEBI" id="CHEBI:83421"/>
        <dbReference type="ChEBI" id="CHEBI:456216"/>
        <dbReference type="EC" id="2.7.11.1"/>
    </reaction>
</comment>
<evidence type="ECO:0000259" key="14">
    <source>
        <dbReference type="PROSITE" id="PS50032"/>
    </source>
</evidence>
<dbReference type="Gene3D" id="3.30.310.80">
    <property type="entry name" value="Kinase associated domain 1, KA1"/>
    <property type="match status" value="1"/>
</dbReference>
<feature type="domain" description="Protein kinase" evidence="13">
    <location>
        <begin position="33"/>
        <end position="285"/>
    </location>
</feature>
<dbReference type="GO" id="GO:0106310">
    <property type="term" value="F:protein serine kinase activity"/>
    <property type="evidence" value="ECO:0007669"/>
    <property type="project" value="RHEA"/>
</dbReference>
<dbReference type="InterPro" id="IPR011009">
    <property type="entry name" value="Kinase-like_dom_sf"/>
</dbReference>
<evidence type="ECO:0000256" key="3">
    <source>
        <dbReference type="ARBA" id="ARBA00022490"/>
    </source>
</evidence>
<dbReference type="InterPro" id="IPR000719">
    <property type="entry name" value="Prot_kinase_dom"/>
</dbReference>
<dbReference type="InterPro" id="IPR017441">
    <property type="entry name" value="Protein_kinase_ATP_BS"/>
</dbReference>
<feature type="region of interest" description="Disordered" evidence="12">
    <location>
        <begin position="631"/>
        <end position="671"/>
    </location>
</feature>
<feature type="compositionally biased region" description="Polar residues" evidence="12">
    <location>
        <begin position="643"/>
        <end position="666"/>
    </location>
</feature>
<dbReference type="STRING" id="595528.A0A0D2WXY6"/>
<dbReference type="EMBL" id="KE346377">
    <property type="protein sequence ID" value="KJE98205.1"/>
    <property type="molecule type" value="Genomic_DNA"/>
</dbReference>
<dbReference type="PROSITE" id="PS00107">
    <property type="entry name" value="PROTEIN_KINASE_ATP"/>
    <property type="match status" value="1"/>
</dbReference>
<evidence type="ECO:0000256" key="8">
    <source>
        <dbReference type="ARBA" id="ARBA00022840"/>
    </source>
</evidence>
<organism evidence="15 16">
    <name type="scientific">Capsaspora owczarzaki (strain ATCC 30864)</name>
    <dbReference type="NCBI Taxonomy" id="595528"/>
    <lineage>
        <taxon>Eukaryota</taxon>
        <taxon>Filasterea</taxon>
        <taxon>Capsaspora</taxon>
    </lineage>
</organism>
<evidence type="ECO:0000259" key="13">
    <source>
        <dbReference type="PROSITE" id="PS50011"/>
    </source>
</evidence>
<dbReference type="GO" id="GO:0035556">
    <property type="term" value="P:intracellular signal transduction"/>
    <property type="evidence" value="ECO:0007669"/>
    <property type="project" value="TreeGrafter"/>
</dbReference>
<dbReference type="Proteomes" id="UP000008743">
    <property type="component" value="Unassembled WGS sequence"/>
</dbReference>
<dbReference type="GO" id="GO:0005737">
    <property type="term" value="C:cytoplasm"/>
    <property type="evidence" value="ECO:0007669"/>
    <property type="project" value="UniProtKB-SubCell"/>
</dbReference>
<keyword evidence="3" id="KW-0963">Cytoplasm</keyword>
<dbReference type="PANTHER" id="PTHR24346:SF106">
    <property type="entry name" value="PROTEIN KINASE DOMAIN-CONTAINING PROTEIN"/>
    <property type="match status" value="1"/>
</dbReference>
<evidence type="ECO:0000256" key="10">
    <source>
        <dbReference type="ARBA" id="ARBA00048679"/>
    </source>
</evidence>
<feature type="compositionally biased region" description="Polar residues" evidence="12">
    <location>
        <begin position="1"/>
        <end position="14"/>
    </location>
</feature>
<keyword evidence="4" id="KW-0723">Serine/threonine-protein kinase</keyword>
<dbReference type="OMA" id="VAPYWRL"/>
<feature type="region of interest" description="Disordered" evidence="12">
    <location>
        <begin position="693"/>
        <end position="727"/>
    </location>
</feature>
<evidence type="ECO:0000256" key="1">
    <source>
        <dbReference type="ARBA" id="ARBA00004496"/>
    </source>
</evidence>
<proteinExistence type="predicted"/>
<evidence type="ECO:0000256" key="9">
    <source>
        <dbReference type="ARBA" id="ARBA00047899"/>
    </source>
</evidence>
<name>A0A0D2WXY6_CAPO3</name>
<dbReference type="OrthoDB" id="193931at2759"/>
<keyword evidence="16" id="KW-1185">Reference proteome</keyword>
<dbReference type="InterPro" id="IPR001772">
    <property type="entry name" value="KA1_dom"/>
</dbReference>
<evidence type="ECO:0000256" key="6">
    <source>
        <dbReference type="ARBA" id="ARBA00022741"/>
    </source>
</evidence>
<evidence type="ECO:0000313" key="15">
    <source>
        <dbReference type="EMBL" id="KJE98205.1"/>
    </source>
</evidence>
<dbReference type="GO" id="GO:0005524">
    <property type="term" value="F:ATP binding"/>
    <property type="evidence" value="ECO:0007669"/>
    <property type="project" value="UniProtKB-UniRule"/>
</dbReference>
<dbReference type="EC" id="2.7.11.1" evidence="2"/>
<dbReference type="CDD" id="cd14003">
    <property type="entry name" value="STKc_AMPK-like"/>
    <property type="match status" value="1"/>
</dbReference>
<feature type="binding site" evidence="11">
    <location>
        <position position="62"/>
    </location>
    <ligand>
        <name>ATP</name>
        <dbReference type="ChEBI" id="CHEBI:30616"/>
    </ligand>
</feature>
<dbReference type="PhylomeDB" id="A0A0D2WXY6"/>
<feature type="domain" description="KA1" evidence="14">
    <location>
        <begin position="904"/>
        <end position="953"/>
    </location>
</feature>
<feature type="region of interest" description="Disordered" evidence="12">
    <location>
        <begin position="510"/>
        <end position="536"/>
    </location>
</feature>
<dbReference type="PROSITE" id="PS50011">
    <property type="entry name" value="PROTEIN_KINASE_DOM"/>
    <property type="match status" value="1"/>
</dbReference>
<feature type="region of interest" description="Disordered" evidence="12">
    <location>
        <begin position="786"/>
        <end position="818"/>
    </location>
</feature>
<evidence type="ECO:0000256" key="4">
    <source>
        <dbReference type="ARBA" id="ARBA00022527"/>
    </source>
</evidence>
<keyword evidence="7 15" id="KW-0418">Kinase</keyword>
<dbReference type="FunFam" id="3.30.200.20:FF:000003">
    <property type="entry name" value="Non-specific serine/threonine protein kinase"/>
    <property type="match status" value="1"/>
</dbReference>
<accession>A0A0D2WXY6</accession>
<keyword evidence="8 11" id="KW-0067">ATP-binding</keyword>
<dbReference type="eggNOG" id="KOG0586">
    <property type="taxonomic scope" value="Eukaryota"/>
</dbReference>
<dbReference type="Pfam" id="PF02149">
    <property type="entry name" value="KA1"/>
    <property type="match status" value="1"/>
</dbReference>
<dbReference type="SUPFAM" id="SSF103243">
    <property type="entry name" value="KA1-like"/>
    <property type="match status" value="1"/>
</dbReference>
<feature type="region of interest" description="Disordered" evidence="12">
    <location>
        <begin position="1"/>
        <end position="26"/>
    </location>
</feature>
<dbReference type="GO" id="GO:0004674">
    <property type="term" value="F:protein serine/threonine kinase activity"/>
    <property type="evidence" value="ECO:0007669"/>
    <property type="project" value="UniProtKB-KW"/>
</dbReference>
<evidence type="ECO:0000256" key="11">
    <source>
        <dbReference type="PROSITE-ProRule" id="PRU10141"/>
    </source>
</evidence>
<feature type="compositionally biased region" description="Acidic residues" evidence="12">
    <location>
        <begin position="696"/>
        <end position="706"/>
    </location>
</feature>
<gene>
    <name evidence="15" type="ORF">CAOG_008204</name>
</gene>
<dbReference type="InParanoid" id="A0A0D2WXY6"/>
<dbReference type="Pfam" id="PF00069">
    <property type="entry name" value="Pkinase"/>
    <property type="match status" value="1"/>
</dbReference>
<keyword evidence="5" id="KW-0808">Transferase</keyword>
<evidence type="ECO:0000256" key="7">
    <source>
        <dbReference type="ARBA" id="ARBA00022777"/>
    </source>
</evidence>
<dbReference type="PROSITE" id="PS00108">
    <property type="entry name" value="PROTEIN_KINASE_ST"/>
    <property type="match status" value="1"/>
</dbReference>
<dbReference type="AlphaFoldDB" id="A0A0D2WXY6"/>
<dbReference type="PROSITE" id="PS50032">
    <property type="entry name" value="KA1"/>
    <property type="match status" value="1"/>
</dbReference>
<evidence type="ECO:0000256" key="5">
    <source>
        <dbReference type="ARBA" id="ARBA00022679"/>
    </source>
</evidence>